<keyword evidence="6 7" id="KW-0472">Membrane</keyword>
<dbReference type="Proteomes" id="UP000005239">
    <property type="component" value="Unassembled WGS sequence"/>
</dbReference>
<dbReference type="PANTHER" id="PTHR16433">
    <property type="entry name" value="DOLICHOL-PHOSPHATE MANNOSYLTRANSFERASE SUBUNIT 3"/>
    <property type="match status" value="1"/>
</dbReference>
<evidence type="ECO:0000313" key="9">
    <source>
        <dbReference type="Proteomes" id="UP000005239"/>
    </source>
</evidence>
<comment type="function">
    <text evidence="7">Stabilizer subunit of the dolichol-phosphate mannose (DPM) synthase complex; tethers catalytic subunit to the ER.</text>
</comment>
<comment type="similarity">
    <text evidence="2 7">Belongs to the DPM3 family.</text>
</comment>
<dbReference type="InterPro" id="IPR013174">
    <property type="entry name" value="DPM3"/>
</dbReference>
<evidence type="ECO:0000256" key="5">
    <source>
        <dbReference type="ARBA" id="ARBA00022989"/>
    </source>
</evidence>
<dbReference type="GO" id="GO:0033185">
    <property type="term" value="C:dolichol-phosphate-mannose synthase complex"/>
    <property type="evidence" value="ECO:0000318"/>
    <property type="project" value="GO_Central"/>
</dbReference>
<dbReference type="AlphaFoldDB" id="A0A454XR39"/>
<sequence length="93" mass="10336">MATQLVIYVKRVAILTLLWISCLLLLNVVDVPITGIQHFITYAPVYGVFLLGLHAALSVLLGVANFNDCSDARKELLEEIKEARADLTKRKVL</sequence>
<evidence type="ECO:0000256" key="1">
    <source>
        <dbReference type="ARBA" id="ARBA00004477"/>
    </source>
</evidence>
<evidence type="ECO:0000313" key="8">
    <source>
        <dbReference type="EnsemblMetazoa" id="PPA38591.1"/>
    </source>
</evidence>
<dbReference type="Pfam" id="PF08285">
    <property type="entry name" value="DPM3"/>
    <property type="match status" value="1"/>
</dbReference>
<dbReference type="EnsemblMetazoa" id="PPA38591.1">
    <property type="protein sequence ID" value="PPA38591.1"/>
    <property type="gene ID" value="WBGene00276960"/>
</dbReference>
<keyword evidence="4 7" id="KW-0256">Endoplasmic reticulum</keyword>
<protein>
    <recommendedName>
        <fullName evidence="7">Dolichol-phosphate mannosyltransferase subunit 3</fullName>
    </recommendedName>
</protein>
<reference evidence="8" key="2">
    <citation type="submission" date="2022-06" db="UniProtKB">
        <authorList>
            <consortium name="EnsemblMetazoa"/>
        </authorList>
    </citation>
    <scope>IDENTIFICATION</scope>
    <source>
        <strain evidence="8">PS312</strain>
    </source>
</reference>
<dbReference type="GO" id="GO:0005789">
    <property type="term" value="C:endoplasmic reticulum membrane"/>
    <property type="evidence" value="ECO:0000318"/>
    <property type="project" value="GO_Central"/>
</dbReference>
<name>A0A454XR39_PRIPA</name>
<evidence type="ECO:0000256" key="3">
    <source>
        <dbReference type="ARBA" id="ARBA00022692"/>
    </source>
</evidence>
<evidence type="ECO:0000256" key="6">
    <source>
        <dbReference type="ARBA" id="ARBA00023136"/>
    </source>
</evidence>
<proteinExistence type="inferred from homology"/>
<evidence type="ECO:0000256" key="4">
    <source>
        <dbReference type="ARBA" id="ARBA00022824"/>
    </source>
</evidence>
<feature type="transmembrane region" description="Helical" evidence="7">
    <location>
        <begin position="39"/>
        <end position="64"/>
    </location>
</feature>
<accession>A0A454XR39</accession>
<keyword evidence="9" id="KW-1185">Reference proteome</keyword>
<evidence type="ECO:0000256" key="7">
    <source>
        <dbReference type="RuleBase" id="RU365085"/>
    </source>
</evidence>
<gene>
    <name evidence="8" type="primary">WBGene00276960</name>
</gene>
<keyword evidence="3 7" id="KW-0812">Transmembrane</keyword>
<feature type="transmembrane region" description="Helical" evidence="7">
    <location>
        <begin position="12"/>
        <end position="33"/>
    </location>
</feature>
<dbReference type="PANTHER" id="PTHR16433:SF0">
    <property type="entry name" value="DOLICHOL-PHOSPHATE MANNOSYLTRANSFERASE SUBUNIT 3"/>
    <property type="match status" value="1"/>
</dbReference>
<comment type="subcellular location">
    <subcellularLocation>
        <location evidence="1 7">Endoplasmic reticulum membrane</location>
        <topology evidence="1 7">Multi-pass membrane protein</topology>
    </subcellularLocation>
</comment>
<dbReference type="OMA" id="FNDCAEA"/>
<accession>A0A8R1UR41</accession>
<reference evidence="9" key="1">
    <citation type="journal article" date="2008" name="Nat. Genet.">
        <title>The Pristionchus pacificus genome provides a unique perspective on nematode lifestyle and parasitism.</title>
        <authorList>
            <person name="Dieterich C."/>
            <person name="Clifton S.W."/>
            <person name="Schuster L.N."/>
            <person name="Chinwalla A."/>
            <person name="Delehaunty K."/>
            <person name="Dinkelacker I."/>
            <person name="Fulton L."/>
            <person name="Fulton R."/>
            <person name="Godfrey J."/>
            <person name="Minx P."/>
            <person name="Mitreva M."/>
            <person name="Roeseler W."/>
            <person name="Tian H."/>
            <person name="Witte H."/>
            <person name="Yang S.P."/>
            <person name="Wilson R.K."/>
            <person name="Sommer R.J."/>
        </authorList>
    </citation>
    <scope>NUCLEOTIDE SEQUENCE [LARGE SCALE GENOMIC DNA]</scope>
    <source>
        <strain evidence="9">PS312</strain>
    </source>
</reference>
<keyword evidence="5 7" id="KW-1133">Transmembrane helix</keyword>
<comment type="pathway">
    <text evidence="7">Protein modification; protein glycosylation.</text>
</comment>
<evidence type="ECO:0000256" key="2">
    <source>
        <dbReference type="ARBA" id="ARBA00010430"/>
    </source>
</evidence>
<comment type="subunit">
    <text evidence="7">Component of the dolichol-phosphate mannose (DPM) synthase complex.</text>
</comment>
<organism evidence="8 9">
    <name type="scientific">Pristionchus pacificus</name>
    <name type="common">Parasitic nematode worm</name>
    <dbReference type="NCBI Taxonomy" id="54126"/>
    <lineage>
        <taxon>Eukaryota</taxon>
        <taxon>Metazoa</taxon>
        <taxon>Ecdysozoa</taxon>
        <taxon>Nematoda</taxon>
        <taxon>Chromadorea</taxon>
        <taxon>Rhabditida</taxon>
        <taxon>Rhabditina</taxon>
        <taxon>Diplogasteromorpha</taxon>
        <taxon>Diplogasteroidea</taxon>
        <taxon>Neodiplogasteridae</taxon>
        <taxon>Pristionchus</taxon>
    </lineage>
</organism>